<evidence type="ECO:0000313" key="3">
    <source>
        <dbReference type="Proteomes" id="UP000029713"/>
    </source>
</evidence>
<gene>
    <name evidence="2" type="ORF">IN07_23725</name>
</gene>
<feature type="region of interest" description="Disordered" evidence="1">
    <location>
        <begin position="1"/>
        <end position="40"/>
    </location>
</feature>
<dbReference type="STRING" id="1522368.IN07_23725"/>
<feature type="compositionally biased region" description="Low complexity" evidence="1">
    <location>
        <begin position="22"/>
        <end position="38"/>
    </location>
</feature>
<protein>
    <submittedName>
        <fullName evidence="2">Uncharacterized protein</fullName>
    </submittedName>
</protein>
<keyword evidence="3" id="KW-1185">Reference proteome</keyword>
<reference evidence="2 3" key="1">
    <citation type="submission" date="2014-07" db="EMBL/GenBank/DDBJ databases">
        <title>Biosystematic studies on Modestobacter strains isolated from extreme hyper-arid desert soil and from historic building.</title>
        <authorList>
            <person name="Bukarasam K."/>
            <person name="Bull A."/>
            <person name="Girard G."/>
            <person name="van Wezel G."/>
            <person name="Goodfellow M."/>
        </authorList>
    </citation>
    <scope>NUCLEOTIDE SEQUENCE [LARGE SCALE GENOMIC DNA]</scope>
    <source>
        <strain evidence="2 3">KNN45-2b</strain>
    </source>
</reference>
<accession>A0A098Y224</accession>
<dbReference type="AlphaFoldDB" id="A0A098Y224"/>
<evidence type="ECO:0000256" key="1">
    <source>
        <dbReference type="SAM" id="MobiDB-lite"/>
    </source>
</evidence>
<dbReference type="EMBL" id="JPMX01000127">
    <property type="protein sequence ID" value="KGH44036.1"/>
    <property type="molecule type" value="Genomic_DNA"/>
</dbReference>
<dbReference type="RefSeq" id="WP_036341125.1">
    <property type="nucleotide sequence ID" value="NZ_JPMX01000127.1"/>
</dbReference>
<name>A0A098Y224_9ACTN</name>
<dbReference type="Proteomes" id="UP000029713">
    <property type="component" value="Unassembled WGS sequence"/>
</dbReference>
<comment type="caution">
    <text evidence="2">The sequence shown here is derived from an EMBL/GenBank/DDBJ whole genome shotgun (WGS) entry which is preliminary data.</text>
</comment>
<sequence length="291" mass="30021">PPPVPASTRPALSGRPQASTHPTALPVAPRPAAALPAADEPGGRLATVTRLVPAPSSTALAPYPMSGPEELVIRLLTLGLPDSLLGPDFTSDAAARGVYAALTRSLSERLPAAPPAPTEPGDVLMLVGPGAETFAAARSLASSLRLEPEAVLWAASGALAGLAPEASRITSLETALARRRTSAATGAVTVVAVDAPLRTSGGPWMEHMLSVWSPSAVWAVMDATRKPEDLVPWLDGLPRLDAVVVEDTDSTADPAAVLNHVPVPVAMVDGTRATAHRWASLLCERLEEMEA</sequence>
<organism evidence="2 3">
    <name type="scientific">Modestobacter caceresii</name>
    <dbReference type="NCBI Taxonomy" id="1522368"/>
    <lineage>
        <taxon>Bacteria</taxon>
        <taxon>Bacillati</taxon>
        <taxon>Actinomycetota</taxon>
        <taxon>Actinomycetes</taxon>
        <taxon>Geodermatophilales</taxon>
        <taxon>Geodermatophilaceae</taxon>
        <taxon>Modestobacter</taxon>
    </lineage>
</organism>
<proteinExistence type="predicted"/>
<feature type="non-terminal residue" evidence="2">
    <location>
        <position position="1"/>
    </location>
</feature>
<evidence type="ECO:0000313" key="2">
    <source>
        <dbReference type="EMBL" id="KGH44036.1"/>
    </source>
</evidence>